<proteinExistence type="predicted"/>
<reference evidence="2 3" key="1">
    <citation type="journal article" date="2014" name="PLoS ONE">
        <title>Genome Sequence of Candidatus Nitrososphaera evergladensis from Group I.1b Enriched from Everglades Soil Reveals Novel Genomic Features of the Ammonia-Oxidizing Archaea.</title>
        <authorList>
            <person name="Zhalnina K.V."/>
            <person name="Dias R."/>
            <person name="Leonard M.T."/>
            <person name="Dorr de Quadros P."/>
            <person name="Camargo F.A."/>
            <person name="Drew J.C."/>
            <person name="Farmerie W.G."/>
            <person name="Daroub S.H."/>
            <person name="Triplett E.W."/>
        </authorList>
    </citation>
    <scope>NUCLEOTIDE SEQUENCE [LARGE SCALE GENOMIC DNA]</scope>
    <source>
        <strain evidence="2 3">SR1</strain>
    </source>
</reference>
<dbReference type="AlphaFoldDB" id="A0A075MMP4"/>
<dbReference type="HOGENOM" id="CLU_1202581_0_0_2"/>
<dbReference type="STRING" id="1459636.NTE_00028"/>
<evidence type="ECO:0000313" key="2">
    <source>
        <dbReference type="EMBL" id="AIF82112.1"/>
    </source>
</evidence>
<name>A0A075MMP4_9ARCH</name>
<dbReference type="GeneID" id="41595980"/>
<dbReference type="Proteomes" id="UP000028194">
    <property type="component" value="Chromosome"/>
</dbReference>
<keyword evidence="1" id="KW-1133">Transmembrane helix</keyword>
<dbReference type="RefSeq" id="WP_148699180.1">
    <property type="nucleotide sequence ID" value="NZ_CP007174.1"/>
</dbReference>
<dbReference type="EMBL" id="CP007174">
    <property type="protein sequence ID" value="AIF82112.1"/>
    <property type="molecule type" value="Genomic_DNA"/>
</dbReference>
<feature type="transmembrane region" description="Helical" evidence="1">
    <location>
        <begin position="16"/>
        <end position="38"/>
    </location>
</feature>
<protein>
    <submittedName>
        <fullName evidence="2">Uncharacterized protein</fullName>
    </submittedName>
</protein>
<keyword evidence="3" id="KW-1185">Reference proteome</keyword>
<evidence type="ECO:0000256" key="1">
    <source>
        <dbReference type="SAM" id="Phobius"/>
    </source>
</evidence>
<accession>A0A075MMP4</accession>
<gene>
    <name evidence="2" type="ORF">NTE_00028</name>
</gene>
<sequence length="230" mass="24632">MSAAASSGDKSSSPSLTIPVVAGLAVGIVLIFLLSVAVEQAPQVSAEMTAAGKVVCLPHKKSLLGEGVPETDECRGGFLRIDNGKYYALHVEDDDQKYYWIFSTNQSNELINVTGTIRPALGTDHYERYDIAGVIDNISSVGAADGHISIYEVAYAYDKQLSSILDKIHAKTGGGYSMGVDKECSGSSNNGSGSSNPCIRITLEKDDPELRKQIPNQLEGFMVDVQILNR</sequence>
<dbReference type="KEGG" id="nev:NTE_00028"/>
<evidence type="ECO:0000313" key="3">
    <source>
        <dbReference type="Proteomes" id="UP000028194"/>
    </source>
</evidence>
<organism evidence="2 3">
    <name type="scientific">Candidatus Nitrososphaera evergladensis SR1</name>
    <dbReference type="NCBI Taxonomy" id="1459636"/>
    <lineage>
        <taxon>Archaea</taxon>
        <taxon>Nitrososphaerota</taxon>
        <taxon>Nitrososphaeria</taxon>
        <taxon>Nitrososphaerales</taxon>
        <taxon>Nitrososphaeraceae</taxon>
        <taxon>Nitrososphaera</taxon>
    </lineage>
</organism>
<keyword evidence="1" id="KW-0472">Membrane</keyword>
<keyword evidence="1" id="KW-0812">Transmembrane</keyword>